<accession>A0ACB9J0Z4</accession>
<name>A0ACB9J0Z4_9ASTR</name>
<proteinExistence type="predicted"/>
<reference evidence="2" key="1">
    <citation type="journal article" date="2022" name="Mol. Ecol. Resour.">
        <title>The genomes of chicory, endive, great burdock and yacon provide insights into Asteraceae palaeo-polyploidization history and plant inulin production.</title>
        <authorList>
            <person name="Fan W."/>
            <person name="Wang S."/>
            <person name="Wang H."/>
            <person name="Wang A."/>
            <person name="Jiang F."/>
            <person name="Liu H."/>
            <person name="Zhao H."/>
            <person name="Xu D."/>
            <person name="Zhang Y."/>
        </authorList>
    </citation>
    <scope>NUCLEOTIDE SEQUENCE [LARGE SCALE GENOMIC DNA]</scope>
    <source>
        <strain evidence="2">cv. Yunnan</strain>
    </source>
</reference>
<keyword evidence="2" id="KW-1185">Reference proteome</keyword>
<organism evidence="1 2">
    <name type="scientific">Smallanthus sonchifolius</name>
    <dbReference type="NCBI Taxonomy" id="185202"/>
    <lineage>
        <taxon>Eukaryota</taxon>
        <taxon>Viridiplantae</taxon>
        <taxon>Streptophyta</taxon>
        <taxon>Embryophyta</taxon>
        <taxon>Tracheophyta</taxon>
        <taxon>Spermatophyta</taxon>
        <taxon>Magnoliopsida</taxon>
        <taxon>eudicotyledons</taxon>
        <taxon>Gunneridae</taxon>
        <taxon>Pentapetalae</taxon>
        <taxon>asterids</taxon>
        <taxon>campanulids</taxon>
        <taxon>Asterales</taxon>
        <taxon>Asteraceae</taxon>
        <taxon>Asteroideae</taxon>
        <taxon>Heliantheae alliance</taxon>
        <taxon>Millerieae</taxon>
        <taxon>Smallanthus</taxon>
    </lineage>
</organism>
<reference evidence="1 2" key="2">
    <citation type="journal article" date="2022" name="Mol. Ecol. Resour.">
        <title>The genomes of chicory, endive, great burdock and yacon provide insights into Asteraceae paleo-polyploidization history and plant inulin production.</title>
        <authorList>
            <person name="Fan W."/>
            <person name="Wang S."/>
            <person name="Wang H."/>
            <person name="Wang A."/>
            <person name="Jiang F."/>
            <person name="Liu H."/>
            <person name="Zhao H."/>
            <person name="Xu D."/>
            <person name="Zhang Y."/>
        </authorList>
    </citation>
    <scope>NUCLEOTIDE SEQUENCE [LARGE SCALE GENOMIC DNA]</scope>
    <source>
        <strain evidence="2">cv. Yunnan</strain>
        <tissue evidence="1">Leaves</tissue>
    </source>
</reference>
<sequence>MEANCCDNMCIHLLVVPSFCKHGIYDNQSLMFTNYKELNSKENKGKNAVKVKGPPRNSSGMGHLLTTKILAENAKLFSSLSLSSGQVSKLGRMHSYSMEVYSVLPNHKSVSPIIFCTHIVAGEYVRIKQDIRLQANETRESTVAPIVVKIVGSYSKKVEGLFIDIMSEEKRLFEDLKSAKKMDKAKLSLMEITSEINKLAKQVGNLEREIYGGKKVDEIVLFNFIELLMSHLIKLDGIVADCYMKLQRRLHVDFT</sequence>
<dbReference type="EMBL" id="CM042023">
    <property type="protein sequence ID" value="KAI3813844.1"/>
    <property type="molecule type" value="Genomic_DNA"/>
</dbReference>
<dbReference type="Proteomes" id="UP001056120">
    <property type="component" value="Linkage Group LG06"/>
</dbReference>
<protein>
    <submittedName>
        <fullName evidence="1">Uncharacterized protein</fullName>
    </submittedName>
</protein>
<comment type="caution">
    <text evidence="1">The sequence shown here is derived from an EMBL/GenBank/DDBJ whole genome shotgun (WGS) entry which is preliminary data.</text>
</comment>
<evidence type="ECO:0000313" key="2">
    <source>
        <dbReference type="Proteomes" id="UP001056120"/>
    </source>
</evidence>
<evidence type="ECO:0000313" key="1">
    <source>
        <dbReference type="EMBL" id="KAI3813844.1"/>
    </source>
</evidence>
<gene>
    <name evidence="1" type="ORF">L1987_18579</name>
</gene>